<reference evidence="3 4" key="1">
    <citation type="journal article" date="2018" name="Nat. Ecol. Evol.">
        <title>Pezizomycetes genomes reveal the molecular basis of ectomycorrhizal truffle lifestyle.</title>
        <authorList>
            <person name="Murat C."/>
            <person name="Payen T."/>
            <person name="Noel B."/>
            <person name="Kuo A."/>
            <person name="Morin E."/>
            <person name="Chen J."/>
            <person name="Kohler A."/>
            <person name="Krizsan K."/>
            <person name="Balestrini R."/>
            <person name="Da Silva C."/>
            <person name="Montanini B."/>
            <person name="Hainaut M."/>
            <person name="Levati E."/>
            <person name="Barry K.W."/>
            <person name="Belfiori B."/>
            <person name="Cichocki N."/>
            <person name="Clum A."/>
            <person name="Dockter R.B."/>
            <person name="Fauchery L."/>
            <person name="Guy J."/>
            <person name="Iotti M."/>
            <person name="Le Tacon F."/>
            <person name="Lindquist E.A."/>
            <person name="Lipzen A."/>
            <person name="Malagnac F."/>
            <person name="Mello A."/>
            <person name="Molinier V."/>
            <person name="Miyauchi S."/>
            <person name="Poulain J."/>
            <person name="Riccioni C."/>
            <person name="Rubini A."/>
            <person name="Sitrit Y."/>
            <person name="Splivallo R."/>
            <person name="Traeger S."/>
            <person name="Wang M."/>
            <person name="Zifcakova L."/>
            <person name="Wipf D."/>
            <person name="Zambonelli A."/>
            <person name="Paolocci F."/>
            <person name="Nowrousian M."/>
            <person name="Ottonello S."/>
            <person name="Baldrian P."/>
            <person name="Spatafora J.W."/>
            <person name="Henrissat B."/>
            <person name="Nagy L.G."/>
            <person name="Aury J.M."/>
            <person name="Wincker P."/>
            <person name="Grigoriev I.V."/>
            <person name="Bonfante P."/>
            <person name="Martin F.M."/>
        </authorList>
    </citation>
    <scope>NUCLEOTIDE SEQUENCE [LARGE SCALE GENOMIC DNA]</scope>
    <source>
        <strain evidence="3 4">RN42</strain>
    </source>
</reference>
<dbReference type="Proteomes" id="UP000275078">
    <property type="component" value="Unassembled WGS sequence"/>
</dbReference>
<keyword evidence="1" id="KW-0175">Coiled coil</keyword>
<feature type="compositionally biased region" description="Acidic residues" evidence="2">
    <location>
        <begin position="279"/>
        <end position="308"/>
    </location>
</feature>
<keyword evidence="4" id="KW-1185">Reference proteome</keyword>
<name>A0A3N4IQD9_ASCIM</name>
<proteinExistence type="predicted"/>
<feature type="region of interest" description="Disordered" evidence="2">
    <location>
        <begin position="271"/>
        <end position="406"/>
    </location>
</feature>
<evidence type="ECO:0000313" key="4">
    <source>
        <dbReference type="Proteomes" id="UP000275078"/>
    </source>
</evidence>
<feature type="compositionally biased region" description="Basic and acidic residues" evidence="2">
    <location>
        <begin position="383"/>
        <end position="395"/>
    </location>
</feature>
<protein>
    <submittedName>
        <fullName evidence="3">Uncharacterized protein</fullName>
    </submittedName>
</protein>
<gene>
    <name evidence="3" type="ORF">BJ508DRAFT_372699</name>
</gene>
<feature type="compositionally biased region" description="Acidic residues" evidence="2">
    <location>
        <begin position="315"/>
        <end position="332"/>
    </location>
</feature>
<feature type="coiled-coil region" evidence="1">
    <location>
        <begin position="144"/>
        <end position="213"/>
    </location>
</feature>
<feature type="compositionally biased region" description="Acidic residues" evidence="2">
    <location>
        <begin position="343"/>
        <end position="365"/>
    </location>
</feature>
<evidence type="ECO:0000313" key="3">
    <source>
        <dbReference type="EMBL" id="RPA86431.1"/>
    </source>
</evidence>
<feature type="compositionally biased region" description="Acidic residues" evidence="2">
    <location>
        <begin position="397"/>
        <end position="406"/>
    </location>
</feature>
<evidence type="ECO:0000256" key="2">
    <source>
        <dbReference type="SAM" id="MobiDB-lite"/>
    </source>
</evidence>
<feature type="region of interest" description="Disordered" evidence="2">
    <location>
        <begin position="1"/>
        <end position="24"/>
    </location>
</feature>
<sequence length="406" mass="45749">MTPYFNIDASSTDRRPSTPQGLQGYSIQMPFNPTHLTNGFQQDRSPLPLARNAVNMHPQRSHGNVHASVQAPRQETGYCGPSPSPYGYFLRENAHPSMQHNVNLQHLLERKAHLARAFRETQFALDVKRIKSCETELFWIRGMLEQRESELARLEKAIMERERRVYQCEQDQVLAVQMMKAKLEEANKLTAIVEQKKHELAHFENLLAQREKDSKDCIAPGGDLFTASTSRSPLDVDGIRNSTEPVTGAEPTFVLPITHEVVNNAGVEQHVSSGASNLDESEFDSSSEIDKEGLEEEEAFQENTTESEDFNHIDDELDDLEGDKEEEEENALESEGFDHIDDLGDLEEEENDVGNPEGCDDEQFELVDGCGSEHNGAVSDGSSDARDSKDRRAYVEDCSDWEEVDY</sequence>
<evidence type="ECO:0000256" key="1">
    <source>
        <dbReference type="SAM" id="Coils"/>
    </source>
</evidence>
<organism evidence="3 4">
    <name type="scientific">Ascobolus immersus RN42</name>
    <dbReference type="NCBI Taxonomy" id="1160509"/>
    <lineage>
        <taxon>Eukaryota</taxon>
        <taxon>Fungi</taxon>
        <taxon>Dikarya</taxon>
        <taxon>Ascomycota</taxon>
        <taxon>Pezizomycotina</taxon>
        <taxon>Pezizomycetes</taxon>
        <taxon>Pezizales</taxon>
        <taxon>Ascobolaceae</taxon>
        <taxon>Ascobolus</taxon>
    </lineage>
</organism>
<dbReference type="AlphaFoldDB" id="A0A3N4IQD9"/>
<accession>A0A3N4IQD9</accession>
<dbReference type="EMBL" id="ML119649">
    <property type="protein sequence ID" value="RPA86431.1"/>
    <property type="molecule type" value="Genomic_DNA"/>
</dbReference>